<dbReference type="InterPro" id="IPR039261">
    <property type="entry name" value="FNR_nucleotide-bd"/>
</dbReference>
<dbReference type="Proteomes" id="UP000239560">
    <property type="component" value="Unassembled WGS sequence"/>
</dbReference>
<reference evidence="16 17" key="1">
    <citation type="journal article" date="2018" name="Elife">
        <title>Functional genomics of lipid metabolism in the oleaginous yeast Rhodosporidium toruloides.</title>
        <authorList>
            <person name="Coradetti S.T."/>
            <person name="Pinel D."/>
            <person name="Geiselman G."/>
            <person name="Ito M."/>
            <person name="Mondo S."/>
            <person name="Reilly M.C."/>
            <person name="Cheng Y.F."/>
            <person name="Bauer S."/>
            <person name="Grigoriev I."/>
            <person name="Gladden J.M."/>
            <person name="Simmons B.A."/>
            <person name="Brem R."/>
            <person name="Arkin A.P."/>
            <person name="Skerker J.M."/>
        </authorList>
    </citation>
    <scope>NUCLEOTIDE SEQUENCE [LARGE SCALE GENOMIC DNA]</scope>
    <source>
        <strain evidence="16 17">NBRC 0880</strain>
    </source>
</reference>
<feature type="domain" description="FAD-binding FR-type" evidence="15">
    <location>
        <begin position="349"/>
        <end position="476"/>
    </location>
</feature>
<keyword evidence="5" id="KW-1003">Cell membrane</keyword>
<keyword evidence="12" id="KW-0325">Glycoprotein</keyword>
<dbReference type="SUPFAM" id="SSF52343">
    <property type="entry name" value="Ferredoxin reductase-like, C-terminal NADP-linked domain"/>
    <property type="match status" value="1"/>
</dbReference>
<dbReference type="SFLD" id="SFLDS00052">
    <property type="entry name" value="Ferric_Reductase_Domain"/>
    <property type="match status" value="1"/>
</dbReference>
<gene>
    <name evidence="16" type="ORF">AAT19DRAFT_15697</name>
</gene>
<evidence type="ECO:0000256" key="10">
    <source>
        <dbReference type="ARBA" id="ARBA00023065"/>
    </source>
</evidence>
<evidence type="ECO:0000256" key="6">
    <source>
        <dbReference type="ARBA" id="ARBA00022692"/>
    </source>
</evidence>
<comment type="caution">
    <text evidence="16">The sequence shown here is derived from an EMBL/GenBank/DDBJ whole genome shotgun (WGS) entry which is preliminary data.</text>
</comment>
<keyword evidence="7" id="KW-0249">Electron transport</keyword>
<dbReference type="PROSITE" id="PS51384">
    <property type="entry name" value="FAD_FR"/>
    <property type="match status" value="1"/>
</dbReference>
<dbReference type="InterPro" id="IPR013112">
    <property type="entry name" value="FAD-bd_8"/>
</dbReference>
<feature type="transmembrane region" description="Helical" evidence="14">
    <location>
        <begin position="187"/>
        <end position="211"/>
    </location>
</feature>
<sequence>MSVPAMDPLLFARGLVVELAAEHSRAHSGANASSSVVASVTATASAVAASSTGVAAAAAGGAAAKGGGASSHGVSSVSAWNAAIARDFQYAFGLAVVLFLLFVTPLIAGWAANGRWRSGWMMRTSAAEKAPSVAVNEKGGERSEKVKDAVVMDVFDRPALLKIVPTSVFVAHLRTLYNRILLRPFPLFHLTFGQIALCVVYEAVVVFCLFFKCLDHLSNFNRTAAVCVAQLPALFLFASKNSALAVLGKGYEKMNYLHRVAGRLVVLCGLMHALFFLVKHPFDLSKPIQQSGMACVIACGLLLIPSVSYIRNTFYQLFLLSHIAGWIAFLVGLYYHAPEFTTPYLIFCFVVYGLDVVTRVAKTRLGKASIVSLPANTLMIQSHTISSGFRPGQHVWLRTWNVGGWWRGWETHPFTIASAPDGASPLQGSHRLTLLVKAAGDYTKALNKKAEVSLGDSSAKVIGCAFEGPYGGPMLTDFADAQSVLLIAGGSGITFCAPLLEELVYLATVGKSSVRSVTLVWTMREAELIESYQAFLSGLVDVAREKTALEVKISLHVTRAPLNLPHDTRVDANLPSPVPHSTLSLARPSISHTLDNVAGDVVDSTTRMNLARGGGIVVGSCGPRGLVKEVRRAVGQVPVAKAVAVGGIVVCSETFGW</sequence>
<evidence type="ECO:0000256" key="13">
    <source>
        <dbReference type="ARBA" id="ARBA00048483"/>
    </source>
</evidence>
<dbReference type="EMBL" id="LCTV02000008">
    <property type="protein sequence ID" value="PRQ72944.1"/>
    <property type="molecule type" value="Genomic_DNA"/>
</dbReference>
<keyword evidence="10" id="KW-0406">Ion transport</keyword>
<proteinExistence type="inferred from homology"/>
<dbReference type="SFLD" id="SFLDG01168">
    <property type="entry name" value="Ferric_reductase_subgroup_(FRE"/>
    <property type="match status" value="1"/>
</dbReference>
<dbReference type="InterPro" id="IPR013130">
    <property type="entry name" value="Fe3_Rdtase_TM_dom"/>
</dbReference>
<dbReference type="GO" id="GO:0006879">
    <property type="term" value="P:intracellular iron ion homeostasis"/>
    <property type="evidence" value="ECO:0007669"/>
    <property type="project" value="TreeGrafter"/>
</dbReference>
<keyword evidence="4" id="KW-0813">Transport</keyword>
<dbReference type="CDD" id="cd06186">
    <property type="entry name" value="NOX_Duox_like_FAD_NADP"/>
    <property type="match status" value="1"/>
</dbReference>
<dbReference type="InterPro" id="IPR017938">
    <property type="entry name" value="Riboflavin_synthase-like_b-brl"/>
</dbReference>
<dbReference type="InterPro" id="IPR051410">
    <property type="entry name" value="Ferric/Cupric_Reductase"/>
</dbReference>
<evidence type="ECO:0000256" key="3">
    <source>
        <dbReference type="ARBA" id="ARBA00012668"/>
    </source>
</evidence>
<dbReference type="GO" id="GO:0015677">
    <property type="term" value="P:copper ion import"/>
    <property type="evidence" value="ECO:0007669"/>
    <property type="project" value="TreeGrafter"/>
</dbReference>
<dbReference type="GO" id="GO:0006826">
    <property type="term" value="P:iron ion transport"/>
    <property type="evidence" value="ECO:0007669"/>
    <property type="project" value="TreeGrafter"/>
</dbReference>
<evidence type="ECO:0000256" key="7">
    <source>
        <dbReference type="ARBA" id="ARBA00022982"/>
    </source>
</evidence>
<keyword evidence="6 14" id="KW-0812">Transmembrane</keyword>
<dbReference type="Pfam" id="PF01794">
    <property type="entry name" value="Ferric_reduct"/>
    <property type="match status" value="1"/>
</dbReference>
<evidence type="ECO:0000313" key="17">
    <source>
        <dbReference type="Proteomes" id="UP000239560"/>
    </source>
</evidence>
<comment type="catalytic activity">
    <reaction evidence="13">
        <text>2 a Fe(II)-siderophore + NADP(+) + H(+) = 2 a Fe(III)-siderophore + NADPH</text>
        <dbReference type="Rhea" id="RHEA:28795"/>
        <dbReference type="Rhea" id="RHEA-COMP:11342"/>
        <dbReference type="Rhea" id="RHEA-COMP:11344"/>
        <dbReference type="ChEBI" id="CHEBI:15378"/>
        <dbReference type="ChEBI" id="CHEBI:29033"/>
        <dbReference type="ChEBI" id="CHEBI:29034"/>
        <dbReference type="ChEBI" id="CHEBI:57783"/>
        <dbReference type="ChEBI" id="CHEBI:58349"/>
        <dbReference type="EC" id="1.16.1.9"/>
    </reaction>
</comment>
<comment type="subcellular location">
    <subcellularLocation>
        <location evidence="1">Cell membrane</location>
        <topology evidence="1">Multi-pass membrane protein</topology>
    </subcellularLocation>
</comment>
<feature type="transmembrane region" description="Helical" evidence="14">
    <location>
        <begin position="290"/>
        <end position="310"/>
    </location>
</feature>
<feature type="transmembrane region" description="Helical" evidence="14">
    <location>
        <begin position="260"/>
        <end position="278"/>
    </location>
</feature>
<dbReference type="AlphaFoldDB" id="A0A2T0A4J6"/>
<dbReference type="Pfam" id="PF08022">
    <property type="entry name" value="FAD_binding_8"/>
    <property type="match status" value="1"/>
</dbReference>
<evidence type="ECO:0000256" key="8">
    <source>
        <dbReference type="ARBA" id="ARBA00022989"/>
    </source>
</evidence>
<feature type="transmembrane region" description="Helical" evidence="14">
    <location>
        <begin position="317"/>
        <end position="337"/>
    </location>
</feature>
<dbReference type="InterPro" id="IPR013121">
    <property type="entry name" value="Fe_red_NAD-bd_6"/>
</dbReference>
<dbReference type="GO" id="GO:0005886">
    <property type="term" value="C:plasma membrane"/>
    <property type="evidence" value="ECO:0007669"/>
    <property type="project" value="UniProtKB-SubCell"/>
</dbReference>
<evidence type="ECO:0000256" key="14">
    <source>
        <dbReference type="SAM" id="Phobius"/>
    </source>
</evidence>
<comment type="similarity">
    <text evidence="2">Belongs to the ferric reductase (FRE) family.</text>
</comment>
<dbReference type="Gene3D" id="3.40.50.80">
    <property type="entry name" value="Nucleotide-binding domain of ferredoxin-NADP reductase (FNR) module"/>
    <property type="match status" value="1"/>
</dbReference>
<name>A0A2T0A4J6_RHOTO</name>
<evidence type="ECO:0000256" key="12">
    <source>
        <dbReference type="ARBA" id="ARBA00023180"/>
    </source>
</evidence>
<accession>A0A2T0A4J6</accession>
<dbReference type="GO" id="GO:0052851">
    <property type="term" value="F:ferric-chelate reductase (NADPH) activity"/>
    <property type="evidence" value="ECO:0007669"/>
    <property type="project" value="UniProtKB-EC"/>
</dbReference>
<feature type="transmembrane region" description="Helical" evidence="14">
    <location>
        <begin position="90"/>
        <end position="112"/>
    </location>
</feature>
<dbReference type="InterPro" id="IPR017927">
    <property type="entry name" value="FAD-bd_FR_type"/>
</dbReference>
<evidence type="ECO:0000256" key="9">
    <source>
        <dbReference type="ARBA" id="ARBA00023002"/>
    </source>
</evidence>
<evidence type="ECO:0000256" key="2">
    <source>
        <dbReference type="ARBA" id="ARBA00006278"/>
    </source>
</evidence>
<keyword evidence="9" id="KW-0560">Oxidoreductase</keyword>
<evidence type="ECO:0000256" key="1">
    <source>
        <dbReference type="ARBA" id="ARBA00004651"/>
    </source>
</evidence>
<evidence type="ECO:0000256" key="11">
    <source>
        <dbReference type="ARBA" id="ARBA00023136"/>
    </source>
</evidence>
<keyword evidence="8 14" id="KW-1133">Transmembrane helix</keyword>
<dbReference type="EC" id="1.16.1.9" evidence="3"/>
<dbReference type="Pfam" id="PF08030">
    <property type="entry name" value="NAD_binding_6"/>
    <property type="match status" value="1"/>
</dbReference>
<evidence type="ECO:0000256" key="5">
    <source>
        <dbReference type="ARBA" id="ARBA00022475"/>
    </source>
</evidence>
<evidence type="ECO:0000256" key="4">
    <source>
        <dbReference type="ARBA" id="ARBA00022448"/>
    </source>
</evidence>
<feature type="transmembrane region" description="Helical" evidence="14">
    <location>
        <begin position="343"/>
        <end position="361"/>
    </location>
</feature>
<keyword evidence="11 14" id="KW-0472">Membrane</keyword>
<dbReference type="SUPFAM" id="SSF63380">
    <property type="entry name" value="Riboflavin synthase domain-like"/>
    <property type="match status" value="1"/>
</dbReference>
<protein>
    <recommendedName>
        <fullName evidence="3">ferric-chelate reductase (NADPH)</fullName>
        <ecNumber evidence="3">1.16.1.9</ecNumber>
    </recommendedName>
</protein>
<dbReference type="OrthoDB" id="17725at2759"/>
<dbReference type="PANTHER" id="PTHR32361">
    <property type="entry name" value="FERRIC/CUPRIC REDUCTASE TRANSMEMBRANE COMPONENT"/>
    <property type="match status" value="1"/>
</dbReference>
<evidence type="ECO:0000259" key="15">
    <source>
        <dbReference type="PROSITE" id="PS51384"/>
    </source>
</evidence>
<evidence type="ECO:0000313" key="16">
    <source>
        <dbReference type="EMBL" id="PRQ72944.1"/>
    </source>
</evidence>
<dbReference type="PANTHER" id="PTHR32361:SF9">
    <property type="entry name" value="FERRIC REDUCTASE TRANSMEMBRANE COMPONENT 3-RELATED"/>
    <property type="match status" value="1"/>
</dbReference>
<organism evidence="16 17">
    <name type="scientific">Rhodotorula toruloides</name>
    <name type="common">Yeast</name>
    <name type="synonym">Rhodosporidium toruloides</name>
    <dbReference type="NCBI Taxonomy" id="5286"/>
    <lineage>
        <taxon>Eukaryota</taxon>
        <taxon>Fungi</taxon>
        <taxon>Dikarya</taxon>
        <taxon>Basidiomycota</taxon>
        <taxon>Pucciniomycotina</taxon>
        <taxon>Microbotryomycetes</taxon>
        <taxon>Sporidiobolales</taxon>
        <taxon>Sporidiobolaceae</taxon>
        <taxon>Rhodotorula</taxon>
    </lineage>
</organism>